<gene>
    <name evidence="2" type="ORF">ACFQ27_01630</name>
</gene>
<proteinExistence type="predicted"/>
<dbReference type="RefSeq" id="WP_377352135.1">
    <property type="nucleotide sequence ID" value="NZ_JBHTLQ010000003.1"/>
</dbReference>
<evidence type="ECO:0000313" key="3">
    <source>
        <dbReference type="Proteomes" id="UP001597216"/>
    </source>
</evidence>
<name>A0ABW3SZ37_9CAUL</name>
<sequence length="141" mass="15023">MISSFWSRWLIGVTLGVIGFGALLMGAAFPGLDGPTLALLTLLNGQTPQLNDTLRFSTGLMGAVTFGWGVTLFVVVRAALANPELGARLWRPLTLGLVAWFIPDCIISVSTGFALNVLTNLVVLTAWVIPLQACGLLRRQA</sequence>
<evidence type="ECO:0000256" key="1">
    <source>
        <dbReference type="SAM" id="Phobius"/>
    </source>
</evidence>
<protein>
    <submittedName>
        <fullName evidence="2">Uncharacterized protein</fullName>
    </submittedName>
</protein>
<feature type="transmembrane region" description="Helical" evidence="1">
    <location>
        <begin position="9"/>
        <end position="29"/>
    </location>
</feature>
<dbReference type="EMBL" id="JBHTLQ010000003">
    <property type="protein sequence ID" value="MFD1189267.1"/>
    <property type="molecule type" value="Genomic_DNA"/>
</dbReference>
<keyword evidence="1" id="KW-0812">Transmembrane</keyword>
<dbReference type="Proteomes" id="UP001597216">
    <property type="component" value="Unassembled WGS sequence"/>
</dbReference>
<keyword evidence="1" id="KW-1133">Transmembrane helix</keyword>
<feature type="transmembrane region" description="Helical" evidence="1">
    <location>
        <begin position="92"/>
        <end position="111"/>
    </location>
</feature>
<comment type="caution">
    <text evidence="2">The sequence shown here is derived from an EMBL/GenBank/DDBJ whole genome shotgun (WGS) entry which is preliminary data.</text>
</comment>
<keyword evidence="3" id="KW-1185">Reference proteome</keyword>
<keyword evidence="1" id="KW-0472">Membrane</keyword>
<accession>A0ABW3SZ37</accession>
<feature type="transmembrane region" description="Helical" evidence="1">
    <location>
        <begin position="60"/>
        <end position="80"/>
    </location>
</feature>
<feature type="transmembrane region" description="Helical" evidence="1">
    <location>
        <begin position="117"/>
        <end position="137"/>
    </location>
</feature>
<evidence type="ECO:0000313" key="2">
    <source>
        <dbReference type="EMBL" id="MFD1189267.1"/>
    </source>
</evidence>
<reference evidence="3" key="1">
    <citation type="journal article" date="2019" name="Int. J. Syst. Evol. Microbiol.">
        <title>The Global Catalogue of Microorganisms (GCM) 10K type strain sequencing project: providing services to taxonomists for standard genome sequencing and annotation.</title>
        <authorList>
            <consortium name="The Broad Institute Genomics Platform"/>
            <consortium name="The Broad Institute Genome Sequencing Center for Infectious Disease"/>
            <person name="Wu L."/>
            <person name="Ma J."/>
        </authorList>
    </citation>
    <scope>NUCLEOTIDE SEQUENCE [LARGE SCALE GENOMIC DNA]</scope>
    <source>
        <strain evidence="3">CCUG 55074</strain>
    </source>
</reference>
<organism evidence="2 3">
    <name type="scientific">Phenylobacterium conjunctum</name>
    <dbReference type="NCBI Taxonomy" id="1298959"/>
    <lineage>
        <taxon>Bacteria</taxon>
        <taxon>Pseudomonadati</taxon>
        <taxon>Pseudomonadota</taxon>
        <taxon>Alphaproteobacteria</taxon>
        <taxon>Caulobacterales</taxon>
        <taxon>Caulobacteraceae</taxon>
        <taxon>Phenylobacterium</taxon>
    </lineage>
</organism>